<name>D3BJH5_HETP5</name>
<dbReference type="SUPFAM" id="SSF117074">
    <property type="entry name" value="Hypothetical protein PA1324"/>
    <property type="match status" value="1"/>
</dbReference>
<evidence type="ECO:0000256" key="3">
    <source>
        <dbReference type="ARBA" id="ARBA00022729"/>
    </source>
</evidence>
<evidence type="ECO:0000256" key="2">
    <source>
        <dbReference type="ARBA" id="ARBA00022525"/>
    </source>
</evidence>
<dbReference type="AlphaFoldDB" id="D3BJH5"/>
<dbReference type="RefSeq" id="XP_020430182.1">
    <property type="nucleotide sequence ID" value="XM_020579507.1"/>
</dbReference>
<sequence>MTDSVLGSFNISKPATQAKPTTVIGTTIPMPSSCINNTDLQNFFGVSSTNPGMASMMAHFNCKGNGPTCKSFTFDQPVSGMCLMVANVDGYDKLTFESSLNGTPNNPNDWKSLHSGNFNDNGTACPPMEERKTATQTQLGCFEKQCDNPNYQIYQFKGDTDNITFCYTSFSDSEVVYYALTKCQDGVAPTPLPFAIYALSGYAFNDINKNGLYDIGVDTPISGITVSLVNPATGETPLDGYSNVVTPQVTNRAGYYIFQSLRANIYTVKFGYPAGTKATIQPNPNKANTPKSNKMDDTLSTFRIQLTNGTTSEVVSGEVSATSGIMKILRDVNGGIQ</sequence>
<dbReference type="InterPro" id="IPR013783">
    <property type="entry name" value="Ig-like_fold"/>
</dbReference>
<accession>D3BJH5</accession>
<evidence type="ECO:0000256" key="1">
    <source>
        <dbReference type="ARBA" id="ARBA00004613"/>
    </source>
</evidence>
<reference evidence="5 6" key="1">
    <citation type="journal article" date="2011" name="Genome Res.">
        <title>Phylogeny-wide analysis of social amoeba genomes highlights ancient origins for complex intercellular communication.</title>
        <authorList>
            <person name="Heidel A.J."/>
            <person name="Lawal H.M."/>
            <person name="Felder M."/>
            <person name="Schilde C."/>
            <person name="Helps N.R."/>
            <person name="Tunggal B."/>
            <person name="Rivero F."/>
            <person name="John U."/>
            <person name="Schleicher M."/>
            <person name="Eichinger L."/>
            <person name="Platzer M."/>
            <person name="Noegel A.A."/>
            <person name="Schaap P."/>
            <person name="Gloeckner G."/>
        </authorList>
    </citation>
    <scope>NUCLEOTIDE SEQUENCE [LARGE SCALE GENOMIC DNA]</scope>
    <source>
        <strain evidence="6">ATCC 26659 / Pp 5 / PN500</strain>
    </source>
</reference>
<dbReference type="InterPro" id="IPR033764">
    <property type="entry name" value="Sdr_B"/>
</dbReference>
<evidence type="ECO:0000259" key="4">
    <source>
        <dbReference type="Pfam" id="PF17210"/>
    </source>
</evidence>
<dbReference type="Proteomes" id="UP000001396">
    <property type="component" value="Unassembled WGS sequence"/>
</dbReference>
<organism evidence="5 6">
    <name type="scientific">Heterostelium pallidum (strain ATCC 26659 / Pp 5 / PN500)</name>
    <name type="common">Cellular slime mold</name>
    <name type="synonym">Polysphondylium pallidum</name>
    <dbReference type="NCBI Taxonomy" id="670386"/>
    <lineage>
        <taxon>Eukaryota</taxon>
        <taxon>Amoebozoa</taxon>
        <taxon>Evosea</taxon>
        <taxon>Eumycetozoa</taxon>
        <taxon>Dictyostelia</taxon>
        <taxon>Acytosteliales</taxon>
        <taxon>Acytosteliaceae</taxon>
        <taxon>Heterostelium</taxon>
    </lineage>
</organism>
<dbReference type="FunCoup" id="D3BJH5">
    <property type="interactions" value="168"/>
</dbReference>
<dbReference type="GO" id="GO:0005576">
    <property type="term" value="C:extracellular region"/>
    <property type="evidence" value="ECO:0007669"/>
    <property type="project" value="UniProtKB-SubCell"/>
</dbReference>
<keyword evidence="6" id="KW-1185">Reference proteome</keyword>
<dbReference type="GeneID" id="31364179"/>
<dbReference type="Gene3D" id="2.60.40.10">
    <property type="entry name" value="Immunoglobulins"/>
    <property type="match status" value="1"/>
</dbReference>
<gene>
    <name evidence="5" type="ORF">PPL_08701</name>
</gene>
<comment type="caution">
    <text evidence="5">The sequence shown here is derived from an EMBL/GenBank/DDBJ whole genome shotgun (WGS) entry which is preliminary data.</text>
</comment>
<keyword evidence="3" id="KW-0732">Signal</keyword>
<evidence type="ECO:0000313" key="6">
    <source>
        <dbReference type="Proteomes" id="UP000001396"/>
    </source>
</evidence>
<dbReference type="OMA" id="ASEFIMY"/>
<dbReference type="InParanoid" id="D3BJH5"/>
<feature type="domain" description="SD-repeat containing protein B" evidence="4">
    <location>
        <begin position="200"/>
        <end position="310"/>
    </location>
</feature>
<dbReference type="Pfam" id="PF17210">
    <property type="entry name" value="SdrD_B"/>
    <property type="match status" value="1"/>
</dbReference>
<protein>
    <recommendedName>
        <fullName evidence="4">SD-repeat containing protein B domain-containing protein</fullName>
    </recommendedName>
</protein>
<dbReference type="EMBL" id="ADBJ01000038">
    <property type="protein sequence ID" value="EFA78055.1"/>
    <property type="molecule type" value="Genomic_DNA"/>
</dbReference>
<proteinExistence type="predicted"/>
<evidence type="ECO:0000313" key="5">
    <source>
        <dbReference type="EMBL" id="EFA78055.1"/>
    </source>
</evidence>
<comment type="subcellular location">
    <subcellularLocation>
        <location evidence="1">Secreted</location>
    </subcellularLocation>
</comment>
<keyword evidence="2" id="KW-0964">Secreted</keyword>